<gene>
    <name evidence="1" type="ORF">FC85_GL001801</name>
</gene>
<evidence type="ECO:0000313" key="2">
    <source>
        <dbReference type="Proteomes" id="UP000052013"/>
    </source>
</evidence>
<dbReference type="PATRIC" id="fig|1423739.3.peg.1884"/>
<dbReference type="EMBL" id="AZEY01000105">
    <property type="protein sequence ID" value="KRL62930.1"/>
    <property type="molecule type" value="Genomic_DNA"/>
</dbReference>
<dbReference type="RefSeq" id="WP_057866100.1">
    <property type="nucleotide sequence ID" value="NZ_AZEY01000105.1"/>
</dbReference>
<reference evidence="1 2" key="1">
    <citation type="journal article" date="2015" name="Genome Announc.">
        <title>Expanding the biotechnology potential of lactobacilli through comparative genomics of 213 strains and associated genera.</title>
        <authorList>
            <person name="Sun Z."/>
            <person name="Harris H.M."/>
            <person name="McCann A."/>
            <person name="Guo C."/>
            <person name="Argimon S."/>
            <person name="Zhang W."/>
            <person name="Yang X."/>
            <person name="Jeffery I.B."/>
            <person name="Cooney J.C."/>
            <person name="Kagawa T.F."/>
            <person name="Liu W."/>
            <person name="Song Y."/>
            <person name="Salvetti E."/>
            <person name="Wrobel A."/>
            <person name="Rasinkangas P."/>
            <person name="Parkhill J."/>
            <person name="Rea M.C."/>
            <person name="O'Sullivan O."/>
            <person name="Ritari J."/>
            <person name="Douillard F.P."/>
            <person name="Paul Ross R."/>
            <person name="Yang R."/>
            <person name="Briner A.E."/>
            <person name="Felis G.E."/>
            <person name="de Vos W.M."/>
            <person name="Barrangou R."/>
            <person name="Klaenhammer T.R."/>
            <person name="Caufield P.W."/>
            <person name="Cui Y."/>
            <person name="Zhang H."/>
            <person name="O'Toole P.W."/>
        </authorList>
    </citation>
    <scope>NUCLEOTIDE SEQUENCE [LARGE SCALE GENOMIC DNA]</scope>
    <source>
        <strain evidence="1 2">DSM 14421</strain>
    </source>
</reference>
<comment type="caution">
    <text evidence="1">The sequence shown here is derived from an EMBL/GenBank/DDBJ whole genome shotgun (WGS) entry which is preliminary data.</text>
</comment>
<dbReference type="AlphaFoldDB" id="A0A0R1S879"/>
<name>A0A0R1S879_9LACO</name>
<dbReference type="Proteomes" id="UP000052013">
    <property type="component" value="Unassembled WGS sequence"/>
</dbReference>
<evidence type="ECO:0000313" key="1">
    <source>
        <dbReference type="EMBL" id="KRL62930.1"/>
    </source>
</evidence>
<proteinExistence type="predicted"/>
<organism evidence="1 2">
    <name type="scientific">Lentilactobacillus diolivorans DSM 14421</name>
    <dbReference type="NCBI Taxonomy" id="1423739"/>
    <lineage>
        <taxon>Bacteria</taxon>
        <taxon>Bacillati</taxon>
        <taxon>Bacillota</taxon>
        <taxon>Bacilli</taxon>
        <taxon>Lactobacillales</taxon>
        <taxon>Lactobacillaceae</taxon>
        <taxon>Lentilactobacillus</taxon>
    </lineage>
</organism>
<protein>
    <submittedName>
        <fullName evidence="1">Uncharacterized protein</fullName>
    </submittedName>
</protein>
<dbReference type="STRING" id="1423739.FC85_GL001801"/>
<sequence>MSKHREVIQKLYFTDLANHRYQFNGLSTTAPSYYDDFQQTETQNTNGQFSLNVYTVQEARLYFETDDDRSDFIEILDRFIGMDFITEKSDERGMIGVGDGWQPQQQKDGSLVIRVRLR</sequence>
<accession>A0A0R1S879</accession>